<organism evidence="1 2">
    <name type="scientific">Leclercia adecarboxylata</name>
    <dbReference type="NCBI Taxonomy" id="83655"/>
    <lineage>
        <taxon>Bacteria</taxon>
        <taxon>Pseudomonadati</taxon>
        <taxon>Pseudomonadota</taxon>
        <taxon>Gammaproteobacteria</taxon>
        <taxon>Enterobacterales</taxon>
        <taxon>Enterobacteriaceae</taxon>
        <taxon>Leclercia</taxon>
    </lineage>
</organism>
<dbReference type="EMBL" id="LR590464">
    <property type="protein sequence ID" value="VTP71307.1"/>
    <property type="molecule type" value="Genomic_DNA"/>
</dbReference>
<gene>
    <name evidence="1" type="ORF">NCTC13032_04911</name>
</gene>
<reference evidence="1 2" key="1">
    <citation type="submission" date="2019-05" db="EMBL/GenBank/DDBJ databases">
        <authorList>
            <consortium name="Pathogen Informatics"/>
        </authorList>
    </citation>
    <scope>NUCLEOTIDE SEQUENCE [LARGE SCALE GENOMIC DNA]</scope>
    <source>
        <strain evidence="1 2">NCTC13032</strain>
    </source>
</reference>
<evidence type="ECO:0000313" key="2">
    <source>
        <dbReference type="Proteomes" id="UP000310719"/>
    </source>
</evidence>
<dbReference type="AlphaFoldDB" id="A0A4U9I2F1"/>
<proteinExistence type="predicted"/>
<evidence type="ECO:0000313" key="1">
    <source>
        <dbReference type="EMBL" id="VTP71307.1"/>
    </source>
</evidence>
<protein>
    <submittedName>
        <fullName evidence="1">Putative diguanylate cyclase</fullName>
    </submittedName>
</protein>
<sequence>MPHYPEPCGRDMEVFNHLSAQMADYLLLDPDLVVNVHANLMDEMLVTIIQAMPAAWASRPLPDRATNRS</sequence>
<name>A0A4U9I2F1_9ENTR</name>
<accession>A0A4U9I2F1</accession>
<dbReference type="Proteomes" id="UP000310719">
    <property type="component" value="Chromosome"/>
</dbReference>